<dbReference type="PROSITE" id="PS51257">
    <property type="entry name" value="PROKAR_LIPOPROTEIN"/>
    <property type="match status" value="1"/>
</dbReference>
<evidence type="ECO:0000313" key="3">
    <source>
        <dbReference type="EMBL" id="VDO64337.1"/>
    </source>
</evidence>
<reference evidence="5" key="2">
    <citation type="submission" date="2019-09" db="UniProtKB">
        <authorList>
            <consortium name="WormBaseParasite"/>
        </authorList>
    </citation>
    <scope>IDENTIFICATION</scope>
</reference>
<organism evidence="4 5">
    <name type="scientific">Heligmosomoides polygyrus</name>
    <name type="common">Parasitic roundworm</name>
    <dbReference type="NCBI Taxonomy" id="6339"/>
    <lineage>
        <taxon>Eukaryota</taxon>
        <taxon>Metazoa</taxon>
        <taxon>Ecdysozoa</taxon>
        <taxon>Nematoda</taxon>
        <taxon>Chromadorea</taxon>
        <taxon>Rhabditida</taxon>
        <taxon>Rhabditina</taxon>
        <taxon>Rhabditomorpha</taxon>
        <taxon>Strongyloidea</taxon>
        <taxon>Heligmosomidae</taxon>
        <taxon>Heligmosomoides</taxon>
    </lineage>
</organism>
<dbReference type="WBParaSite" id="HPBE_0000537501-mRNA-1">
    <property type="protein sequence ID" value="HPBE_0000537501-mRNA-1"/>
    <property type="gene ID" value="HPBE_0000537501"/>
</dbReference>
<evidence type="ECO:0000313" key="5">
    <source>
        <dbReference type="WBParaSite" id="HPBE_0000537501-mRNA-1"/>
    </source>
</evidence>
<keyword evidence="4" id="KW-1185">Reference proteome</keyword>
<keyword evidence="2" id="KW-0472">Membrane</keyword>
<name>A0A183FFQ0_HELPZ</name>
<dbReference type="Proteomes" id="UP000050761">
    <property type="component" value="Unassembled WGS sequence"/>
</dbReference>
<evidence type="ECO:0000313" key="4">
    <source>
        <dbReference type="Proteomes" id="UP000050761"/>
    </source>
</evidence>
<gene>
    <name evidence="3" type="ORF">HPBE_LOCUS5376</name>
</gene>
<protein>
    <submittedName>
        <fullName evidence="5">Transmembrane protein</fullName>
    </submittedName>
</protein>
<reference evidence="3 4" key="1">
    <citation type="submission" date="2018-11" db="EMBL/GenBank/DDBJ databases">
        <authorList>
            <consortium name="Pathogen Informatics"/>
        </authorList>
    </citation>
    <scope>NUCLEOTIDE SEQUENCE [LARGE SCALE GENOMIC DNA]</scope>
</reference>
<feature type="transmembrane region" description="Helical" evidence="2">
    <location>
        <begin position="49"/>
        <end position="70"/>
    </location>
</feature>
<dbReference type="AlphaFoldDB" id="A0A183FFQ0"/>
<evidence type="ECO:0000256" key="2">
    <source>
        <dbReference type="SAM" id="Phobius"/>
    </source>
</evidence>
<feature type="region of interest" description="Disordered" evidence="1">
    <location>
        <begin position="88"/>
        <end position="108"/>
    </location>
</feature>
<keyword evidence="2" id="KW-1133">Transmembrane helix</keyword>
<keyword evidence="2" id="KW-0812">Transmembrane</keyword>
<sequence length="151" mass="16154">MTQTDRSDDSSVFMPHRVVVGSLLLIVGATVSGCPVEATEGAIDNGRRVSWVIVVIVIVFAAVGGVKGYLAKGNTSLRGLEGPYPGSSDIAQNMAHHDGPLSNRLNPSPYNKSPTLPLLLSGSGWKNLSKEGETTMNRCDITLRYDVEEKK</sequence>
<accession>A0A183FFQ0</accession>
<dbReference type="EMBL" id="UZAH01025459">
    <property type="protein sequence ID" value="VDO64337.1"/>
    <property type="molecule type" value="Genomic_DNA"/>
</dbReference>
<proteinExistence type="predicted"/>
<evidence type="ECO:0000256" key="1">
    <source>
        <dbReference type="SAM" id="MobiDB-lite"/>
    </source>
</evidence>
<accession>A0A3P7XW22</accession>